<proteinExistence type="inferred from homology"/>
<feature type="transmembrane region" description="Helical" evidence="7">
    <location>
        <begin position="121"/>
        <end position="140"/>
    </location>
</feature>
<comment type="caution">
    <text evidence="8">The sequence shown here is derived from an EMBL/GenBank/DDBJ whole genome shotgun (WGS) entry which is preliminary data.</text>
</comment>
<dbReference type="Proteomes" id="UP001521931">
    <property type="component" value="Unassembled WGS sequence"/>
</dbReference>
<evidence type="ECO:0000256" key="1">
    <source>
        <dbReference type="ARBA" id="ARBA00004651"/>
    </source>
</evidence>
<evidence type="ECO:0000256" key="2">
    <source>
        <dbReference type="ARBA" id="ARBA00005779"/>
    </source>
</evidence>
<evidence type="ECO:0000256" key="5">
    <source>
        <dbReference type="ARBA" id="ARBA00022989"/>
    </source>
</evidence>
<gene>
    <name evidence="8" type="ORF">MHL29_16315</name>
</gene>
<evidence type="ECO:0000256" key="4">
    <source>
        <dbReference type="ARBA" id="ARBA00022692"/>
    </source>
</evidence>
<comment type="similarity">
    <text evidence="2">Belongs to the UPF0719 family.</text>
</comment>
<reference evidence="8 9" key="1">
    <citation type="submission" date="2022-02" db="EMBL/GenBank/DDBJ databases">
        <title>Uncovering new skin microbiome diversity through culturing and metagenomics.</title>
        <authorList>
            <person name="Conlan S."/>
            <person name="Deming C."/>
            <person name="Nisc Comparative Sequencing Program N."/>
            <person name="Segre J.A."/>
        </authorList>
    </citation>
    <scope>NUCLEOTIDE SEQUENCE [LARGE SCALE GENOMIC DNA]</scope>
    <source>
        <strain evidence="8 9">ACRQZ</strain>
    </source>
</reference>
<keyword evidence="3" id="KW-1003">Cell membrane</keyword>
<keyword evidence="6 7" id="KW-0472">Membrane</keyword>
<dbReference type="RefSeq" id="WP_019285600.1">
    <property type="nucleotide sequence ID" value="NZ_DAMCVA010000042.1"/>
</dbReference>
<dbReference type="EMBL" id="JAKRCV010000076">
    <property type="protein sequence ID" value="MCG7323444.1"/>
    <property type="molecule type" value="Genomic_DNA"/>
</dbReference>
<protein>
    <submittedName>
        <fullName evidence="8">DUF350 domain-containing protein</fullName>
    </submittedName>
</protein>
<evidence type="ECO:0000313" key="8">
    <source>
        <dbReference type="EMBL" id="MCG7323444.1"/>
    </source>
</evidence>
<feature type="transmembrane region" description="Helical" evidence="7">
    <location>
        <begin position="47"/>
        <end position="69"/>
    </location>
</feature>
<feature type="transmembrane region" description="Helical" evidence="7">
    <location>
        <begin position="7"/>
        <end position="27"/>
    </location>
</feature>
<keyword evidence="9" id="KW-1185">Reference proteome</keyword>
<sequence>MTDMLESLLYAAVYCLAGIALLAGGFVTMDLLTPGRLGERIYTERSINAALIVGAEFLGLGAIAFTTIWTNGSAGFGAALAWTLAFGILGIALQAVSFLVLDAITPGSLRAIAVEQGLHPGAIVAASAMLAVSAIVCASIA</sequence>
<organism evidence="8 9">
    <name type="scientific">Arsenicicoccus bolidensis</name>
    <dbReference type="NCBI Taxonomy" id="229480"/>
    <lineage>
        <taxon>Bacteria</taxon>
        <taxon>Bacillati</taxon>
        <taxon>Actinomycetota</taxon>
        <taxon>Actinomycetes</taxon>
        <taxon>Micrococcales</taxon>
        <taxon>Intrasporangiaceae</taxon>
        <taxon>Arsenicicoccus</taxon>
    </lineage>
</organism>
<evidence type="ECO:0000313" key="9">
    <source>
        <dbReference type="Proteomes" id="UP001521931"/>
    </source>
</evidence>
<evidence type="ECO:0000256" key="6">
    <source>
        <dbReference type="ARBA" id="ARBA00023136"/>
    </source>
</evidence>
<accession>A0ABS9Q6D8</accession>
<name>A0ABS9Q6D8_9MICO</name>
<evidence type="ECO:0000256" key="3">
    <source>
        <dbReference type="ARBA" id="ARBA00022475"/>
    </source>
</evidence>
<keyword evidence="5 7" id="KW-1133">Transmembrane helix</keyword>
<evidence type="ECO:0000256" key="7">
    <source>
        <dbReference type="SAM" id="Phobius"/>
    </source>
</evidence>
<dbReference type="InterPro" id="IPR007140">
    <property type="entry name" value="DUF350"/>
</dbReference>
<keyword evidence="4 7" id="KW-0812">Transmembrane</keyword>
<feature type="transmembrane region" description="Helical" evidence="7">
    <location>
        <begin position="76"/>
        <end position="101"/>
    </location>
</feature>
<dbReference type="Pfam" id="PF03994">
    <property type="entry name" value="DUF350"/>
    <property type="match status" value="1"/>
</dbReference>
<comment type="subcellular location">
    <subcellularLocation>
        <location evidence="1">Cell membrane</location>
        <topology evidence="1">Multi-pass membrane protein</topology>
    </subcellularLocation>
</comment>